<dbReference type="Proteomes" id="UP000050949">
    <property type="component" value="Unassembled WGS sequence"/>
</dbReference>
<dbReference type="PATRIC" id="fig|1122147.4.peg.1755"/>
<dbReference type="EMBL" id="AZFW01000029">
    <property type="protein sequence ID" value="KRM28689.1"/>
    <property type="molecule type" value="Genomic_DNA"/>
</dbReference>
<dbReference type="eggNOG" id="ENOG502ZAXQ">
    <property type="taxonomic scope" value="Bacteria"/>
</dbReference>
<accession>A0A0R1XG20</accession>
<name>A0A0R1XG20_9LACO</name>
<comment type="caution">
    <text evidence="1">The sequence shown here is derived from an EMBL/GenBank/DDBJ whole genome shotgun (WGS) entry which is preliminary data.</text>
</comment>
<dbReference type="NCBIfam" id="NF033831">
    <property type="entry name" value="sce7725_fam"/>
    <property type="match status" value="2"/>
</dbReference>
<dbReference type="InterPro" id="IPR047727">
    <property type="entry name" value="Sce7725-like"/>
</dbReference>
<organism evidence="1 2">
    <name type="scientific">Schleiferilactobacillus harbinensis DSM 16991</name>
    <dbReference type="NCBI Taxonomy" id="1122147"/>
    <lineage>
        <taxon>Bacteria</taxon>
        <taxon>Bacillati</taxon>
        <taxon>Bacillota</taxon>
        <taxon>Bacilli</taxon>
        <taxon>Lactobacillales</taxon>
        <taxon>Lactobacillaceae</taxon>
        <taxon>Schleiferilactobacillus</taxon>
    </lineage>
</organism>
<dbReference type="AlphaFoldDB" id="A0A0R1XG20"/>
<dbReference type="RefSeq" id="WP_027829274.1">
    <property type="nucleotide sequence ID" value="NZ_AUEH01000049.1"/>
</dbReference>
<gene>
    <name evidence="1" type="ORF">FC91_GL001696</name>
</gene>
<proteinExistence type="predicted"/>
<evidence type="ECO:0008006" key="3">
    <source>
        <dbReference type="Google" id="ProtNLM"/>
    </source>
</evidence>
<dbReference type="OrthoDB" id="8910160at2"/>
<evidence type="ECO:0000313" key="1">
    <source>
        <dbReference type="EMBL" id="KRM28689.1"/>
    </source>
</evidence>
<evidence type="ECO:0000313" key="2">
    <source>
        <dbReference type="Proteomes" id="UP000050949"/>
    </source>
</evidence>
<sequence length="293" mass="33279">MSGLTYWPLLRGRQFDLLALQLLTQENLLTDRIVPIIEPIRDAAVLPRLLKLRNRAGLPTVVIQNPSVGTYGLDNQKRYPLTAALADPQILQGWWWRPELAVPPNQVLLLDDPQLLPPAAIIRQARYLVVPSDPRILHAVQHPRRIFLHDPWPRVWRTQEFGQYADTPLLAEQHWAAAHGFVGISDYSLSGAPYFDKGWAQGTIALHIAYFRDGGVWLHHFLPPAASGPQAVQFQRLQAELRRWLASHRHSILWDAPLRELLHYGDIDHYPGLGVIKKLSVAHQILSVQHALS</sequence>
<protein>
    <recommendedName>
        <fullName evidence="3">Sce7725 family protein</fullName>
    </recommendedName>
</protein>
<reference evidence="1 2" key="1">
    <citation type="journal article" date="2015" name="Genome Announc.">
        <title>Expanding the biotechnology potential of lactobacilli through comparative genomics of 213 strains and associated genera.</title>
        <authorList>
            <person name="Sun Z."/>
            <person name="Harris H.M."/>
            <person name="McCann A."/>
            <person name="Guo C."/>
            <person name="Argimon S."/>
            <person name="Zhang W."/>
            <person name="Yang X."/>
            <person name="Jeffery I.B."/>
            <person name="Cooney J.C."/>
            <person name="Kagawa T.F."/>
            <person name="Liu W."/>
            <person name="Song Y."/>
            <person name="Salvetti E."/>
            <person name="Wrobel A."/>
            <person name="Rasinkangas P."/>
            <person name="Parkhill J."/>
            <person name="Rea M.C."/>
            <person name="O'Sullivan O."/>
            <person name="Ritari J."/>
            <person name="Douillard F.P."/>
            <person name="Paul Ross R."/>
            <person name="Yang R."/>
            <person name="Briner A.E."/>
            <person name="Felis G.E."/>
            <person name="de Vos W.M."/>
            <person name="Barrangou R."/>
            <person name="Klaenhammer T.R."/>
            <person name="Caufield P.W."/>
            <person name="Cui Y."/>
            <person name="Zhang H."/>
            <person name="O'Toole P.W."/>
        </authorList>
    </citation>
    <scope>NUCLEOTIDE SEQUENCE [LARGE SCALE GENOMIC DNA]</scope>
    <source>
        <strain evidence="1 2">DSM 16991</strain>
    </source>
</reference>